<feature type="chain" id="PRO_5042051769" evidence="2">
    <location>
        <begin position="20"/>
        <end position="301"/>
    </location>
</feature>
<organism evidence="3 4">
    <name type="scientific">Petrolisthes cinctipes</name>
    <name type="common">Flat porcelain crab</name>
    <dbReference type="NCBI Taxonomy" id="88211"/>
    <lineage>
        <taxon>Eukaryota</taxon>
        <taxon>Metazoa</taxon>
        <taxon>Ecdysozoa</taxon>
        <taxon>Arthropoda</taxon>
        <taxon>Crustacea</taxon>
        <taxon>Multicrustacea</taxon>
        <taxon>Malacostraca</taxon>
        <taxon>Eumalacostraca</taxon>
        <taxon>Eucarida</taxon>
        <taxon>Decapoda</taxon>
        <taxon>Pleocyemata</taxon>
        <taxon>Anomura</taxon>
        <taxon>Galatheoidea</taxon>
        <taxon>Porcellanidae</taxon>
        <taxon>Petrolisthes</taxon>
    </lineage>
</organism>
<protein>
    <submittedName>
        <fullName evidence="3">Uncharacterized protein</fullName>
    </submittedName>
</protein>
<keyword evidence="2" id="KW-0732">Signal</keyword>
<name>A0AAE1EFH4_PETCI</name>
<keyword evidence="1" id="KW-0472">Membrane</keyword>
<feature type="signal peptide" evidence="2">
    <location>
        <begin position="1"/>
        <end position="19"/>
    </location>
</feature>
<dbReference type="AlphaFoldDB" id="A0AAE1EFH4"/>
<evidence type="ECO:0000256" key="1">
    <source>
        <dbReference type="SAM" id="Phobius"/>
    </source>
</evidence>
<reference evidence="3" key="1">
    <citation type="submission" date="2023-10" db="EMBL/GenBank/DDBJ databases">
        <title>Genome assemblies of two species of porcelain crab, Petrolisthes cinctipes and Petrolisthes manimaculis (Anomura: Porcellanidae).</title>
        <authorList>
            <person name="Angst P."/>
        </authorList>
    </citation>
    <scope>NUCLEOTIDE SEQUENCE</scope>
    <source>
        <strain evidence="3">PB745_01</strain>
        <tissue evidence="3">Gill</tissue>
    </source>
</reference>
<dbReference type="Proteomes" id="UP001286313">
    <property type="component" value="Unassembled WGS sequence"/>
</dbReference>
<comment type="caution">
    <text evidence="3">The sequence shown here is derived from an EMBL/GenBank/DDBJ whole genome shotgun (WGS) entry which is preliminary data.</text>
</comment>
<keyword evidence="1" id="KW-0812">Transmembrane</keyword>
<sequence>MEGVILSSLVLFLLQPSQHTEVIIIHDYTLPGVKELVESFSERWAATTILTATPAPDLSQLLVALTSFHTKDLRYMVLLCSANTTWTIFDMVSRYNLESRRVRWLVFGEEAKLTDPIIHNIREGSLVGLIAPVNSYLFKILLSFVNQENQVVENNTAHISEKMGSEIYALRYLGDGFYVARDNFLPQSFGIACPSGAPYISTLNLMLGRMVQAGLVGKWSKDEVAKIKQISVQGEKESQEKGRNVGQDGLAAKPLALDHLQGAFFIFGCGALLAANVLLVEAFAYSSSCPYFINHHVSRSC</sequence>
<feature type="transmembrane region" description="Helical" evidence="1">
    <location>
        <begin position="263"/>
        <end position="285"/>
    </location>
</feature>
<evidence type="ECO:0000313" key="4">
    <source>
        <dbReference type="Proteomes" id="UP001286313"/>
    </source>
</evidence>
<keyword evidence="1" id="KW-1133">Transmembrane helix</keyword>
<gene>
    <name evidence="3" type="ORF">Pcinc_044331</name>
</gene>
<keyword evidence="4" id="KW-1185">Reference proteome</keyword>
<dbReference type="EMBL" id="JAWQEG010009280">
    <property type="protein sequence ID" value="KAK3848895.1"/>
    <property type="molecule type" value="Genomic_DNA"/>
</dbReference>
<accession>A0AAE1EFH4</accession>
<evidence type="ECO:0000313" key="3">
    <source>
        <dbReference type="EMBL" id="KAK3848895.1"/>
    </source>
</evidence>
<proteinExistence type="predicted"/>
<evidence type="ECO:0000256" key="2">
    <source>
        <dbReference type="SAM" id="SignalP"/>
    </source>
</evidence>